<dbReference type="Proteomes" id="UP000228775">
    <property type="component" value="Unassembled WGS sequence"/>
</dbReference>
<dbReference type="Pfam" id="PF13177">
    <property type="entry name" value="DNA_pol3_delta2"/>
    <property type="match status" value="1"/>
</dbReference>
<comment type="caution">
    <text evidence="2">The sequence shown here is derived from an EMBL/GenBank/DDBJ whole genome shotgun (WGS) entry which is preliminary data.</text>
</comment>
<sequence>MIIIGHQKIIKFLERSIANNSLVHSYLFVGPSHIGKTLIAKTMAMSLISQEKPCFKCLFKSDIKEKFHPDIIEVKQLLKKEKIGIDQIRELKGKLALTPFSGRYKIAIIEEAERLTDEAANSFLKLLEETSKKSIIILITNNLKAILSTVRSRCQILRFSLPCEQETERYLIDECQLSSEKAKKFYALSLGRPGLALRYLEEKETLESVKKEASNFIDFLESLEDFNLRFELTRRLDIEILSIWLQVVRDLILVQLNLPSSNLLPEEKFRVVLQKYPLNKLMEMVRNIKETIFYLSRNVNHVLATGNLIISF</sequence>
<dbReference type="EMBL" id="PEVY01000018">
    <property type="protein sequence ID" value="PIU75419.1"/>
    <property type="molecule type" value="Genomic_DNA"/>
</dbReference>
<name>A0A2M7AXY3_9BACT</name>
<reference evidence="3" key="1">
    <citation type="submission" date="2017-09" db="EMBL/GenBank/DDBJ databases">
        <title>Depth-based differentiation of microbial function through sediment-hosted aquifers and enrichment of novel symbionts in the deep terrestrial subsurface.</title>
        <authorList>
            <person name="Probst A.J."/>
            <person name="Ladd B."/>
            <person name="Jarett J.K."/>
            <person name="Geller-Mcgrath D.E."/>
            <person name="Sieber C.M.K."/>
            <person name="Emerson J.B."/>
            <person name="Anantharaman K."/>
            <person name="Thomas B.C."/>
            <person name="Malmstrom R."/>
            <person name="Stieglmeier M."/>
            <person name="Klingl A."/>
            <person name="Woyke T."/>
            <person name="Ryan C.M."/>
            <person name="Banfield J.F."/>
        </authorList>
    </citation>
    <scope>NUCLEOTIDE SEQUENCE [LARGE SCALE GENOMIC DNA]</scope>
</reference>
<dbReference type="AlphaFoldDB" id="A0A2M7AXY3"/>
<feature type="domain" description="AAA+ ATPase" evidence="1">
    <location>
        <begin position="22"/>
        <end position="160"/>
    </location>
</feature>
<dbReference type="SUPFAM" id="SSF52540">
    <property type="entry name" value="P-loop containing nucleoside triphosphate hydrolases"/>
    <property type="match status" value="1"/>
</dbReference>
<evidence type="ECO:0000313" key="2">
    <source>
        <dbReference type="EMBL" id="PIU75419.1"/>
    </source>
</evidence>
<dbReference type="InterPro" id="IPR050238">
    <property type="entry name" value="DNA_Rep/Repair_Clamp_Loader"/>
</dbReference>
<dbReference type="SMART" id="SM00382">
    <property type="entry name" value="AAA"/>
    <property type="match status" value="1"/>
</dbReference>
<protein>
    <recommendedName>
        <fullName evidence="1">AAA+ ATPase domain-containing protein</fullName>
    </recommendedName>
</protein>
<dbReference type="GO" id="GO:0006261">
    <property type="term" value="P:DNA-templated DNA replication"/>
    <property type="evidence" value="ECO:0007669"/>
    <property type="project" value="TreeGrafter"/>
</dbReference>
<dbReference type="PANTHER" id="PTHR11669:SF8">
    <property type="entry name" value="DNA POLYMERASE III SUBUNIT DELTA"/>
    <property type="match status" value="1"/>
</dbReference>
<gene>
    <name evidence="2" type="ORF">COS76_00855</name>
</gene>
<dbReference type="PRINTS" id="PR00300">
    <property type="entry name" value="CLPPROTEASEA"/>
</dbReference>
<dbReference type="InterPro" id="IPR001270">
    <property type="entry name" value="ClpA/B"/>
</dbReference>
<dbReference type="GO" id="GO:0005524">
    <property type="term" value="F:ATP binding"/>
    <property type="evidence" value="ECO:0007669"/>
    <property type="project" value="InterPro"/>
</dbReference>
<dbReference type="Gene3D" id="3.40.50.300">
    <property type="entry name" value="P-loop containing nucleotide triphosphate hydrolases"/>
    <property type="match status" value="1"/>
</dbReference>
<dbReference type="InterPro" id="IPR027417">
    <property type="entry name" value="P-loop_NTPase"/>
</dbReference>
<dbReference type="PANTHER" id="PTHR11669">
    <property type="entry name" value="REPLICATION FACTOR C / DNA POLYMERASE III GAMMA-TAU SUBUNIT"/>
    <property type="match status" value="1"/>
</dbReference>
<proteinExistence type="predicted"/>
<organism evidence="2 3">
    <name type="scientific">Candidatus Portnoybacteria bacterium CG06_land_8_20_14_3_00_39_12</name>
    <dbReference type="NCBI Taxonomy" id="1974809"/>
    <lineage>
        <taxon>Bacteria</taxon>
        <taxon>Candidatus Portnoyibacteriota</taxon>
    </lineage>
</organism>
<dbReference type="CDD" id="cd00009">
    <property type="entry name" value="AAA"/>
    <property type="match status" value="1"/>
</dbReference>
<dbReference type="InterPro" id="IPR003593">
    <property type="entry name" value="AAA+_ATPase"/>
</dbReference>
<evidence type="ECO:0000313" key="3">
    <source>
        <dbReference type="Proteomes" id="UP000228775"/>
    </source>
</evidence>
<evidence type="ECO:0000259" key="1">
    <source>
        <dbReference type="SMART" id="SM00382"/>
    </source>
</evidence>
<accession>A0A2M7AXY3</accession>